<evidence type="ECO:0000256" key="1">
    <source>
        <dbReference type="ARBA" id="ARBA00004430"/>
    </source>
</evidence>
<dbReference type="GO" id="GO:0003341">
    <property type="term" value="P:cilium movement"/>
    <property type="evidence" value="ECO:0007669"/>
    <property type="project" value="TreeGrafter"/>
</dbReference>
<evidence type="ECO:0000256" key="8">
    <source>
        <dbReference type="ARBA" id="ARBA00023069"/>
    </source>
</evidence>
<protein>
    <submittedName>
        <fullName evidence="12">Uncharacterized protein</fullName>
    </submittedName>
</protein>
<dbReference type="GO" id="GO:0005874">
    <property type="term" value="C:microtubule"/>
    <property type="evidence" value="ECO:0007669"/>
    <property type="project" value="UniProtKB-KW"/>
</dbReference>
<evidence type="ECO:0000313" key="12">
    <source>
        <dbReference type="EMBL" id="JAH31677.1"/>
    </source>
</evidence>
<reference evidence="12" key="1">
    <citation type="submission" date="2014-11" db="EMBL/GenBank/DDBJ databases">
        <authorList>
            <person name="Amaro Gonzalez C."/>
        </authorList>
    </citation>
    <scope>NUCLEOTIDE SEQUENCE</scope>
</reference>
<keyword evidence="7" id="KW-0243">Dynein</keyword>
<evidence type="ECO:0000256" key="11">
    <source>
        <dbReference type="ARBA" id="ARBA00023273"/>
    </source>
</evidence>
<proteinExistence type="inferred from homology"/>
<keyword evidence="8" id="KW-0969">Cilium</keyword>
<comment type="subcellular location">
    <subcellularLocation>
        <location evidence="1">Cytoplasm</location>
        <location evidence="1">Cytoskeleton</location>
        <location evidence="1">Cilium axoneme</location>
    </subcellularLocation>
</comment>
<name>A0A0E9RS69_ANGAN</name>
<dbReference type="GO" id="GO:0036157">
    <property type="term" value="C:outer dynein arm"/>
    <property type="evidence" value="ECO:0007669"/>
    <property type="project" value="TreeGrafter"/>
</dbReference>
<dbReference type="PANTHER" id="PTHR12442">
    <property type="entry name" value="DYNEIN INTERMEDIATE CHAIN"/>
    <property type="match status" value="1"/>
</dbReference>
<keyword evidence="5" id="KW-0493">Microtubule</keyword>
<comment type="similarity">
    <text evidence="2">Belongs to the dynein intermediate chain family.</text>
</comment>
<evidence type="ECO:0000256" key="3">
    <source>
        <dbReference type="ARBA" id="ARBA00022490"/>
    </source>
</evidence>
<keyword evidence="6" id="KW-0677">Repeat</keyword>
<dbReference type="GO" id="GO:0045503">
    <property type="term" value="F:dynein light chain binding"/>
    <property type="evidence" value="ECO:0007669"/>
    <property type="project" value="TreeGrafter"/>
</dbReference>
<evidence type="ECO:0000256" key="6">
    <source>
        <dbReference type="ARBA" id="ARBA00022737"/>
    </source>
</evidence>
<organism evidence="12">
    <name type="scientific">Anguilla anguilla</name>
    <name type="common">European freshwater eel</name>
    <name type="synonym">Muraena anguilla</name>
    <dbReference type="NCBI Taxonomy" id="7936"/>
    <lineage>
        <taxon>Eukaryota</taxon>
        <taxon>Metazoa</taxon>
        <taxon>Chordata</taxon>
        <taxon>Craniata</taxon>
        <taxon>Vertebrata</taxon>
        <taxon>Euteleostomi</taxon>
        <taxon>Actinopterygii</taxon>
        <taxon>Neopterygii</taxon>
        <taxon>Teleostei</taxon>
        <taxon>Anguilliformes</taxon>
        <taxon>Anguillidae</taxon>
        <taxon>Anguilla</taxon>
    </lineage>
</organism>
<keyword evidence="11" id="KW-0966">Cell projection</keyword>
<evidence type="ECO:0000256" key="2">
    <source>
        <dbReference type="ARBA" id="ARBA00011059"/>
    </source>
</evidence>
<dbReference type="GO" id="GO:0036158">
    <property type="term" value="P:outer dynein arm assembly"/>
    <property type="evidence" value="ECO:0007669"/>
    <property type="project" value="TreeGrafter"/>
</dbReference>
<keyword evidence="3" id="KW-0963">Cytoplasm</keyword>
<dbReference type="InterPro" id="IPR050687">
    <property type="entry name" value="Dynein_IC"/>
</dbReference>
<dbReference type="GO" id="GO:0045504">
    <property type="term" value="F:dynein heavy chain binding"/>
    <property type="evidence" value="ECO:0007669"/>
    <property type="project" value="TreeGrafter"/>
</dbReference>
<keyword evidence="10" id="KW-0206">Cytoskeleton</keyword>
<accession>A0A0E9RS69</accession>
<sequence>MAFLTDGCWSPVRPSVFFTVKMDGTLDVWDFLFKQNDPTLSLKVGGVCVQVNACIQ</sequence>
<dbReference type="PANTHER" id="PTHR12442:SF7">
    <property type="entry name" value="DYNEIN AXONEMAL INTERMEDIATE CHAIN 2"/>
    <property type="match status" value="1"/>
</dbReference>
<evidence type="ECO:0000256" key="4">
    <source>
        <dbReference type="ARBA" id="ARBA00022574"/>
    </source>
</evidence>
<evidence type="ECO:0000256" key="10">
    <source>
        <dbReference type="ARBA" id="ARBA00023212"/>
    </source>
</evidence>
<evidence type="ECO:0000256" key="5">
    <source>
        <dbReference type="ARBA" id="ARBA00022701"/>
    </source>
</evidence>
<dbReference type="AlphaFoldDB" id="A0A0E9RS69"/>
<keyword evidence="9" id="KW-0505">Motor protein</keyword>
<evidence type="ECO:0000256" key="7">
    <source>
        <dbReference type="ARBA" id="ARBA00023017"/>
    </source>
</evidence>
<reference evidence="12" key="2">
    <citation type="journal article" date="2015" name="Fish Shellfish Immunol.">
        <title>Early steps in the European eel (Anguilla anguilla)-Vibrio vulnificus interaction in the gills: Role of the RtxA13 toxin.</title>
        <authorList>
            <person name="Callol A."/>
            <person name="Pajuelo D."/>
            <person name="Ebbesson L."/>
            <person name="Teles M."/>
            <person name="MacKenzie S."/>
            <person name="Amaro C."/>
        </authorList>
    </citation>
    <scope>NUCLEOTIDE SEQUENCE</scope>
</reference>
<keyword evidence="4" id="KW-0853">WD repeat</keyword>
<evidence type="ECO:0000256" key="9">
    <source>
        <dbReference type="ARBA" id="ARBA00023175"/>
    </source>
</evidence>
<dbReference type="EMBL" id="GBXM01076900">
    <property type="protein sequence ID" value="JAH31677.1"/>
    <property type="molecule type" value="Transcribed_RNA"/>
</dbReference>